<feature type="region of interest" description="Disordered" evidence="5">
    <location>
        <begin position="667"/>
        <end position="790"/>
    </location>
</feature>
<feature type="compositionally biased region" description="Low complexity" evidence="5">
    <location>
        <begin position="549"/>
        <end position="562"/>
    </location>
</feature>
<accession>A0A4Y7PYE9</accession>
<evidence type="ECO:0000256" key="1">
    <source>
        <dbReference type="ARBA" id="ARBA00004141"/>
    </source>
</evidence>
<feature type="transmembrane region" description="Helical" evidence="6">
    <location>
        <begin position="67"/>
        <end position="89"/>
    </location>
</feature>
<keyword evidence="3 6" id="KW-1133">Transmembrane helix</keyword>
<dbReference type="SMART" id="SM01417">
    <property type="entry name" value="Solute_trans_a"/>
    <property type="match status" value="1"/>
</dbReference>
<dbReference type="Proteomes" id="UP000294933">
    <property type="component" value="Unassembled WGS sequence"/>
</dbReference>
<feature type="region of interest" description="Disordered" evidence="5">
    <location>
        <begin position="486"/>
        <end position="520"/>
    </location>
</feature>
<feature type="transmembrane region" description="Helical" evidence="6">
    <location>
        <begin position="211"/>
        <end position="233"/>
    </location>
</feature>
<organism evidence="7 8">
    <name type="scientific">Rickenella mellea</name>
    <dbReference type="NCBI Taxonomy" id="50990"/>
    <lineage>
        <taxon>Eukaryota</taxon>
        <taxon>Fungi</taxon>
        <taxon>Dikarya</taxon>
        <taxon>Basidiomycota</taxon>
        <taxon>Agaricomycotina</taxon>
        <taxon>Agaricomycetes</taxon>
        <taxon>Hymenochaetales</taxon>
        <taxon>Rickenellaceae</taxon>
        <taxon>Rickenella</taxon>
    </lineage>
</organism>
<feature type="compositionally biased region" description="Basic residues" evidence="5">
    <location>
        <begin position="503"/>
        <end position="516"/>
    </location>
</feature>
<evidence type="ECO:0000256" key="2">
    <source>
        <dbReference type="ARBA" id="ARBA00022692"/>
    </source>
</evidence>
<feature type="compositionally biased region" description="Polar residues" evidence="5">
    <location>
        <begin position="608"/>
        <end position="627"/>
    </location>
</feature>
<evidence type="ECO:0000313" key="7">
    <source>
        <dbReference type="EMBL" id="TDL20066.1"/>
    </source>
</evidence>
<protein>
    <submittedName>
        <fullName evidence="7">DUF300-domain-containing protein</fullName>
    </submittedName>
</protein>
<feature type="transmembrane region" description="Helical" evidence="6">
    <location>
        <begin position="32"/>
        <end position="52"/>
    </location>
</feature>
<evidence type="ECO:0000256" key="6">
    <source>
        <dbReference type="SAM" id="Phobius"/>
    </source>
</evidence>
<dbReference type="InterPro" id="IPR005178">
    <property type="entry name" value="Ostalpha/TMEM184C"/>
</dbReference>
<sequence>MSSNSTCFPRTAVASSPPLVQNGKLVIQAHHIGWLVSALFTLIATATSIWLINKHLRWYTNKREQRYIVRILFMVPIYAIVSLASYLFWDTATPLLLIRDGYESTVLTSFFYLLLTYLSPDPVEQNIFRKAGLSKQNDREARKRGEKPKPWVFPLGFVKAKPEDGLYFLQMMKWGVLQYCVVRPTTTLAAVILNHIGLYCELSWSPGWGHVYILIVVSISVSVAMYCLIQLYMTVAVELKPYKPLLKLFAVKAVVFLTFWQASFLSLLSSFGVVKDTKYMTAEEINIGIGAIIETFEMVIFGFLHVYAFSYKPYCHAINPNALPTPRLKSLGNAMDFRETFRELWSGCVYIFKRWRGKETDVGARRMAVMEDVFGRSRIRVEARGAGYKTEKGLGGGGKGDGVRVDVESEVVVGSDRQWLGVGDDYAYGLDHTRRERSAGFAEQVQTELEKRGYPALVIDPTLESNAPKRHRSWWRRIYGHFSQDTELEEETHLTPPPERRGGRSQHTHHHSRTRSQRLEVSFQPLQMQYDDLPPQSIIETYRASHGPNTSRTNSNSVTSPGRMRRPSDPPPSPPEVHRTAHPVPPPEPLSRADTVFARVFPHRAPDSESSVDGRSLTNVTSSQSHATHVRLPAHPEIVPHHVQVAHMPKIVGGRPEEKERWQNNECGYNARSPCQPSIAQSRQTPSPRKVGVQLQPPTRAFDSDRRNGPPTPPPKSIPRFVPTRSKIVLPQPLSPSTYPSMGDNKFAKPSSPPTSPTNIINPQQAGAPSPRRIDFGENPGSPERRLRRVQPPIFVDASLDIARQPADRHVQRTPPPTHLVALGVARTEAEGHSPVNQSATLRNTSTPTSPRETDPGHRQSGAARRTSRAHQRSGAEYGEPPNPSSDMTLMTLRDFDDHS</sequence>
<evidence type="ECO:0000256" key="4">
    <source>
        <dbReference type="ARBA" id="ARBA00023136"/>
    </source>
</evidence>
<keyword evidence="2 6" id="KW-0812">Transmembrane</keyword>
<feature type="region of interest" description="Disordered" evidence="5">
    <location>
        <begin position="829"/>
        <end position="900"/>
    </location>
</feature>
<dbReference type="AlphaFoldDB" id="A0A4Y7PYE9"/>
<dbReference type="Pfam" id="PF03619">
    <property type="entry name" value="Solute_trans_a"/>
    <property type="match status" value="1"/>
</dbReference>
<dbReference type="EMBL" id="ML170191">
    <property type="protein sequence ID" value="TDL20066.1"/>
    <property type="molecule type" value="Genomic_DNA"/>
</dbReference>
<feature type="transmembrane region" description="Helical" evidence="6">
    <location>
        <begin position="286"/>
        <end position="309"/>
    </location>
</feature>
<evidence type="ECO:0000313" key="8">
    <source>
        <dbReference type="Proteomes" id="UP000294933"/>
    </source>
</evidence>
<dbReference type="OrthoDB" id="5348404at2759"/>
<keyword evidence="4 6" id="KW-0472">Membrane</keyword>
<keyword evidence="8" id="KW-1185">Reference proteome</keyword>
<dbReference type="VEuPathDB" id="FungiDB:BD410DRAFT_791443"/>
<dbReference type="STRING" id="50990.A0A4Y7PYE9"/>
<feature type="compositionally biased region" description="Polar residues" evidence="5">
    <location>
        <begin position="673"/>
        <end position="687"/>
    </location>
</feature>
<feature type="transmembrane region" description="Helical" evidence="6">
    <location>
        <begin position="253"/>
        <end position="274"/>
    </location>
</feature>
<comment type="subcellular location">
    <subcellularLocation>
        <location evidence="1">Membrane</location>
        <topology evidence="1">Multi-pass membrane protein</topology>
    </subcellularLocation>
</comment>
<evidence type="ECO:0000256" key="3">
    <source>
        <dbReference type="ARBA" id="ARBA00022989"/>
    </source>
</evidence>
<dbReference type="PANTHER" id="PTHR23423">
    <property type="entry name" value="ORGANIC SOLUTE TRANSPORTER-RELATED"/>
    <property type="match status" value="1"/>
</dbReference>
<feature type="region of interest" description="Disordered" evidence="5">
    <location>
        <begin position="542"/>
        <end position="591"/>
    </location>
</feature>
<evidence type="ECO:0000256" key="5">
    <source>
        <dbReference type="SAM" id="MobiDB-lite"/>
    </source>
</evidence>
<feature type="region of interest" description="Disordered" evidence="5">
    <location>
        <begin position="604"/>
        <end position="628"/>
    </location>
</feature>
<name>A0A4Y7PYE9_9AGAM</name>
<reference evidence="7 8" key="1">
    <citation type="submission" date="2018-06" db="EMBL/GenBank/DDBJ databases">
        <title>A transcriptomic atlas of mushroom development highlights an independent origin of complex multicellularity.</title>
        <authorList>
            <consortium name="DOE Joint Genome Institute"/>
            <person name="Krizsan K."/>
            <person name="Almasi E."/>
            <person name="Merenyi Z."/>
            <person name="Sahu N."/>
            <person name="Viragh M."/>
            <person name="Koszo T."/>
            <person name="Mondo S."/>
            <person name="Kiss B."/>
            <person name="Balint B."/>
            <person name="Kues U."/>
            <person name="Barry K."/>
            <person name="Hegedus J.C."/>
            <person name="Henrissat B."/>
            <person name="Johnson J."/>
            <person name="Lipzen A."/>
            <person name="Ohm R."/>
            <person name="Nagy I."/>
            <person name="Pangilinan J."/>
            <person name="Yan J."/>
            <person name="Xiong Y."/>
            <person name="Grigoriev I.V."/>
            <person name="Hibbett D.S."/>
            <person name="Nagy L.G."/>
        </authorList>
    </citation>
    <scope>NUCLEOTIDE SEQUENCE [LARGE SCALE GENOMIC DNA]</scope>
    <source>
        <strain evidence="7 8">SZMC22713</strain>
    </source>
</reference>
<gene>
    <name evidence="7" type="ORF">BD410DRAFT_791443</name>
</gene>
<feature type="compositionally biased region" description="Polar residues" evidence="5">
    <location>
        <begin position="835"/>
        <end position="851"/>
    </location>
</feature>
<dbReference type="GO" id="GO:0016020">
    <property type="term" value="C:membrane"/>
    <property type="evidence" value="ECO:0007669"/>
    <property type="project" value="UniProtKB-SubCell"/>
</dbReference>
<proteinExistence type="predicted"/>